<reference evidence="1" key="1">
    <citation type="submission" date="2018-02" db="EMBL/GenBank/DDBJ databases">
        <title>Rhizophora mucronata_Transcriptome.</title>
        <authorList>
            <person name="Meera S.P."/>
            <person name="Sreeshan A."/>
            <person name="Augustine A."/>
        </authorList>
    </citation>
    <scope>NUCLEOTIDE SEQUENCE</scope>
    <source>
        <tissue evidence="1">Leaf</tissue>
    </source>
</reference>
<name>A0A2P2J1T7_RHIMU</name>
<accession>A0A2P2J1T7</accession>
<proteinExistence type="predicted"/>
<organism evidence="1">
    <name type="scientific">Rhizophora mucronata</name>
    <name type="common">Asiatic mangrove</name>
    <dbReference type="NCBI Taxonomy" id="61149"/>
    <lineage>
        <taxon>Eukaryota</taxon>
        <taxon>Viridiplantae</taxon>
        <taxon>Streptophyta</taxon>
        <taxon>Embryophyta</taxon>
        <taxon>Tracheophyta</taxon>
        <taxon>Spermatophyta</taxon>
        <taxon>Magnoliopsida</taxon>
        <taxon>eudicotyledons</taxon>
        <taxon>Gunneridae</taxon>
        <taxon>Pentapetalae</taxon>
        <taxon>rosids</taxon>
        <taxon>fabids</taxon>
        <taxon>Malpighiales</taxon>
        <taxon>Rhizophoraceae</taxon>
        <taxon>Rhizophora</taxon>
    </lineage>
</organism>
<dbReference type="AlphaFoldDB" id="A0A2P2J1T7"/>
<protein>
    <submittedName>
        <fullName evidence="1">Uncharacterized protein</fullName>
    </submittedName>
</protein>
<dbReference type="EMBL" id="GGEC01006950">
    <property type="protein sequence ID" value="MBW87433.1"/>
    <property type="molecule type" value="Transcribed_RNA"/>
</dbReference>
<sequence length="27" mass="3153">MPRVRHHIINPSKPTNALKSTAPYIFY</sequence>
<evidence type="ECO:0000313" key="1">
    <source>
        <dbReference type="EMBL" id="MBW87433.1"/>
    </source>
</evidence>